<gene>
    <name evidence="2" type="ORF">KOR34_34630</name>
</gene>
<proteinExistence type="predicted"/>
<feature type="compositionally biased region" description="Low complexity" evidence="1">
    <location>
        <begin position="1"/>
        <end position="26"/>
    </location>
</feature>
<evidence type="ECO:0000256" key="1">
    <source>
        <dbReference type="SAM" id="MobiDB-lite"/>
    </source>
</evidence>
<reference evidence="2 3" key="1">
    <citation type="submission" date="2019-02" db="EMBL/GenBank/DDBJ databases">
        <title>Deep-cultivation of Planctomycetes and their phenomic and genomic characterization uncovers novel biology.</title>
        <authorList>
            <person name="Wiegand S."/>
            <person name="Jogler M."/>
            <person name="Boedeker C."/>
            <person name="Pinto D."/>
            <person name="Vollmers J."/>
            <person name="Rivas-Marin E."/>
            <person name="Kohn T."/>
            <person name="Peeters S.H."/>
            <person name="Heuer A."/>
            <person name="Rast P."/>
            <person name="Oberbeckmann S."/>
            <person name="Bunk B."/>
            <person name="Jeske O."/>
            <person name="Meyerdierks A."/>
            <person name="Storesund J.E."/>
            <person name="Kallscheuer N."/>
            <person name="Luecker S."/>
            <person name="Lage O.M."/>
            <person name="Pohl T."/>
            <person name="Merkel B.J."/>
            <person name="Hornburger P."/>
            <person name="Mueller R.-W."/>
            <person name="Bruemmer F."/>
            <person name="Labrenz M."/>
            <person name="Spormann A.M."/>
            <person name="Op Den Camp H."/>
            <person name="Overmann J."/>
            <person name="Amann R."/>
            <person name="Jetten M.S.M."/>
            <person name="Mascher T."/>
            <person name="Medema M.H."/>
            <person name="Devos D.P."/>
            <person name="Kaster A.-K."/>
            <person name="Ovreas L."/>
            <person name="Rohde M."/>
            <person name="Galperin M.Y."/>
            <person name="Jogler C."/>
        </authorList>
    </citation>
    <scope>NUCLEOTIDE SEQUENCE [LARGE SCALE GENOMIC DNA]</scope>
    <source>
        <strain evidence="2 3">KOR34</strain>
    </source>
</reference>
<sequence>MAAKPVKNAVKAAPSPKSKPATPSKTPAKKGK</sequence>
<comment type="caution">
    <text evidence="2">The sequence shown here is derived from an EMBL/GenBank/DDBJ whole genome shotgun (WGS) entry which is preliminary data.</text>
</comment>
<dbReference type="EMBL" id="SIHJ01000002">
    <property type="protein sequence ID" value="TWT33630.1"/>
    <property type="molecule type" value="Genomic_DNA"/>
</dbReference>
<dbReference type="Proteomes" id="UP000316714">
    <property type="component" value="Unassembled WGS sequence"/>
</dbReference>
<feature type="region of interest" description="Disordered" evidence="1">
    <location>
        <begin position="1"/>
        <end position="32"/>
    </location>
</feature>
<evidence type="ECO:0000313" key="2">
    <source>
        <dbReference type="EMBL" id="TWT33630.1"/>
    </source>
</evidence>
<name>A0A5C5V6A9_9BACT</name>
<protein>
    <submittedName>
        <fullName evidence="2">Uncharacterized protein</fullName>
    </submittedName>
</protein>
<dbReference type="AlphaFoldDB" id="A0A5C5V6A9"/>
<keyword evidence="3" id="KW-1185">Reference proteome</keyword>
<evidence type="ECO:0000313" key="3">
    <source>
        <dbReference type="Proteomes" id="UP000316714"/>
    </source>
</evidence>
<organism evidence="2 3">
    <name type="scientific">Posidoniimonas corsicana</name>
    <dbReference type="NCBI Taxonomy" id="1938618"/>
    <lineage>
        <taxon>Bacteria</taxon>
        <taxon>Pseudomonadati</taxon>
        <taxon>Planctomycetota</taxon>
        <taxon>Planctomycetia</taxon>
        <taxon>Pirellulales</taxon>
        <taxon>Lacipirellulaceae</taxon>
        <taxon>Posidoniimonas</taxon>
    </lineage>
</organism>
<accession>A0A5C5V6A9</accession>